<keyword evidence="4" id="KW-1185">Reference proteome</keyword>
<accession>A0A2H2ZSF7</accession>
<feature type="transmembrane region" description="Helical" evidence="2">
    <location>
        <begin position="109"/>
        <end position="132"/>
    </location>
</feature>
<reference evidence="3 4" key="1">
    <citation type="journal article" date="2015" name="Genome Announc.">
        <title>Genome sequence and annotation of Trichoderma parareesei, the ancestor of the cellulase producer Trichoderma reesei.</title>
        <authorList>
            <person name="Yang D."/>
            <person name="Pomraning K."/>
            <person name="Kopchinskiy A."/>
            <person name="Karimi Aghcheh R."/>
            <person name="Atanasova L."/>
            <person name="Chenthamara K."/>
            <person name="Baker S.E."/>
            <person name="Zhang R."/>
            <person name="Shen Q."/>
            <person name="Freitag M."/>
            <person name="Kubicek C.P."/>
            <person name="Druzhinina I.S."/>
        </authorList>
    </citation>
    <scope>NUCLEOTIDE SEQUENCE [LARGE SCALE GENOMIC DNA]</scope>
    <source>
        <strain evidence="3 4">CBS 125925</strain>
    </source>
</reference>
<proteinExistence type="predicted"/>
<feature type="transmembrane region" description="Helical" evidence="2">
    <location>
        <begin position="144"/>
        <end position="162"/>
    </location>
</feature>
<dbReference type="OrthoDB" id="3537340at2759"/>
<protein>
    <submittedName>
        <fullName evidence="3">Uncharacterized protein</fullName>
    </submittedName>
</protein>
<evidence type="ECO:0000313" key="4">
    <source>
        <dbReference type="Proteomes" id="UP000219286"/>
    </source>
</evidence>
<dbReference type="EMBL" id="LFMI01000297">
    <property type="protein sequence ID" value="OTA02234.1"/>
    <property type="molecule type" value="Genomic_DNA"/>
</dbReference>
<evidence type="ECO:0000313" key="3">
    <source>
        <dbReference type="EMBL" id="OTA02234.1"/>
    </source>
</evidence>
<gene>
    <name evidence="3" type="ORF">A9Z42_0025820</name>
</gene>
<dbReference type="Proteomes" id="UP000219286">
    <property type="component" value="Unassembled WGS sequence"/>
</dbReference>
<name>A0A2H2ZSF7_TRIPA</name>
<sequence length="293" mass="33343">MAQAFMRDDELCRKYARFAADLDRWHFKIIYWFMFVLNLVILFIASWAYTRSQDANEQFSHEPRRRARMLVRYMLMCLACVLVSAAVVVMEAFSLLALQFCDGENLISLYWSTWTMIQVGSLIAMMGIILAMAHSLRNRRHPPWALALGTPVLVIAGLLHLIHDCTKKRVKKMATASTMKSNAPSMSEVNTIQGNLEDELDNTILGEFIGFTVEGGPIVRFNDSMPLNLNMDYGFELLGYYDGTRPVVAYQKGAVQFLPTDKDKTLPPKETRLKREKSAEKLQEPGRDEISSA</sequence>
<dbReference type="AlphaFoldDB" id="A0A2H2ZSF7"/>
<comment type="caution">
    <text evidence="3">The sequence shown here is derived from an EMBL/GenBank/DDBJ whole genome shotgun (WGS) entry which is preliminary data.</text>
</comment>
<keyword evidence="2" id="KW-0472">Membrane</keyword>
<feature type="transmembrane region" description="Helical" evidence="2">
    <location>
        <begin position="70"/>
        <end position="97"/>
    </location>
</feature>
<evidence type="ECO:0000256" key="1">
    <source>
        <dbReference type="SAM" id="MobiDB-lite"/>
    </source>
</evidence>
<keyword evidence="2" id="KW-1133">Transmembrane helix</keyword>
<organism evidence="3 4">
    <name type="scientific">Trichoderma parareesei</name>
    <name type="common">Filamentous fungus</name>
    <dbReference type="NCBI Taxonomy" id="858221"/>
    <lineage>
        <taxon>Eukaryota</taxon>
        <taxon>Fungi</taxon>
        <taxon>Dikarya</taxon>
        <taxon>Ascomycota</taxon>
        <taxon>Pezizomycotina</taxon>
        <taxon>Sordariomycetes</taxon>
        <taxon>Hypocreomycetidae</taxon>
        <taxon>Hypocreales</taxon>
        <taxon>Hypocreaceae</taxon>
        <taxon>Trichoderma</taxon>
    </lineage>
</organism>
<evidence type="ECO:0000256" key="2">
    <source>
        <dbReference type="SAM" id="Phobius"/>
    </source>
</evidence>
<feature type="region of interest" description="Disordered" evidence="1">
    <location>
        <begin position="260"/>
        <end position="293"/>
    </location>
</feature>
<feature type="transmembrane region" description="Helical" evidence="2">
    <location>
        <begin position="29"/>
        <end position="49"/>
    </location>
</feature>
<keyword evidence="2" id="KW-0812">Transmembrane</keyword>